<dbReference type="GO" id="GO:0019748">
    <property type="term" value="P:secondary metabolic process"/>
    <property type="evidence" value="ECO:0007669"/>
    <property type="project" value="TreeGrafter"/>
</dbReference>
<dbReference type="AlphaFoldDB" id="A0A9P4KAW3"/>
<dbReference type="GO" id="GO:0005634">
    <property type="term" value="C:nucleus"/>
    <property type="evidence" value="ECO:0007669"/>
    <property type="project" value="TreeGrafter"/>
</dbReference>
<sequence length="255" mass="28206">MKFLCLAGAFGNSDKFKVQLAPIVNHLESDGTATFYFVHGLHEAIPPPGYEDFFGGPPFFRFLEESKEEGAIDGLERIRDFPAGASPEDTLRLFNPLGSSDGLAITAAQALDYLKAIIREHGPFEAIIGYSEGALVAGTLIMKEQEFRESGDYNNTFKLAMFFGGWPPLKPDLTGMMLADETDLQIPVSTCHVIGSLDPYLDGSMALFNVCDPDTAILFDHAKGHTLPRDKDTVKELCDVIRDMIRDIREREQQP</sequence>
<feature type="domain" description="Serine hydrolase" evidence="2">
    <location>
        <begin position="2"/>
        <end position="236"/>
    </location>
</feature>
<gene>
    <name evidence="3" type="ORF">CC78DRAFT_553077</name>
</gene>
<organism evidence="3 4">
    <name type="scientific">Lojkania enalia</name>
    <dbReference type="NCBI Taxonomy" id="147567"/>
    <lineage>
        <taxon>Eukaryota</taxon>
        <taxon>Fungi</taxon>
        <taxon>Dikarya</taxon>
        <taxon>Ascomycota</taxon>
        <taxon>Pezizomycotina</taxon>
        <taxon>Dothideomycetes</taxon>
        <taxon>Pleosporomycetidae</taxon>
        <taxon>Pleosporales</taxon>
        <taxon>Pleosporales incertae sedis</taxon>
        <taxon>Lojkania</taxon>
    </lineage>
</organism>
<keyword evidence="1" id="KW-0378">Hydrolase</keyword>
<name>A0A9P4KAW3_9PLEO</name>
<dbReference type="GO" id="GO:0016787">
    <property type="term" value="F:hydrolase activity"/>
    <property type="evidence" value="ECO:0007669"/>
    <property type="project" value="UniProtKB-KW"/>
</dbReference>
<dbReference type="EMBL" id="ML986609">
    <property type="protein sequence ID" value="KAF2265268.1"/>
    <property type="molecule type" value="Genomic_DNA"/>
</dbReference>
<keyword evidence="4" id="KW-1185">Reference proteome</keyword>
<evidence type="ECO:0000313" key="4">
    <source>
        <dbReference type="Proteomes" id="UP000800093"/>
    </source>
</evidence>
<reference evidence="4" key="1">
    <citation type="journal article" date="2020" name="Stud. Mycol.">
        <title>101 Dothideomycetes genomes: A test case for predicting lifestyles and emergence of pathogens.</title>
        <authorList>
            <person name="Haridas S."/>
            <person name="Albert R."/>
            <person name="Binder M."/>
            <person name="Bloem J."/>
            <person name="LaButti K."/>
            <person name="Salamov A."/>
            <person name="Andreopoulos B."/>
            <person name="Baker S."/>
            <person name="Barry K."/>
            <person name="Bills G."/>
            <person name="Bluhm B."/>
            <person name="Cannon C."/>
            <person name="Castanera R."/>
            <person name="Culley D."/>
            <person name="Daum C."/>
            <person name="Ezra D."/>
            <person name="Gonzalez J."/>
            <person name="Henrissat B."/>
            <person name="Kuo A."/>
            <person name="Liang C."/>
            <person name="Lipzen A."/>
            <person name="Lutzoni F."/>
            <person name="Magnuson J."/>
            <person name="Mondo S."/>
            <person name="Nolan M."/>
            <person name="Ohm R."/>
            <person name="Pangilinan J."/>
            <person name="Park H.-J."/>
            <person name="Ramirez L."/>
            <person name="Alfaro M."/>
            <person name="Sun H."/>
            <person name="Tritt A."/>
            <person name="Yoshinaga Y."/>
            <person name="Zwiers L.-H."/>
            <person name="Turgeon B."/>
            <person name="Goodwin S."/>
            <person name="Spatafora J."/>
            <person name="Crous P."/>
            <person name="Grigoriev I."/>
        </authorList>
    </citation>
    <scope>NUCLEOTIDE SEQUENCE [LARGE SCALE GENOMIC DNA]</scope>
    <source>
        <strain evidence="4">CBS 304.66</strain>
    </source>
</reference>
<proteinExistence type="predicted"/>
<dbReference type="SUPFAM" id="SSF53474">
    <property type="entry name" value="alpha/beta-Hydrolases"/>
    <property type="match status" value="1"/>
</dbReference>
<dbReference type="Pfam" id="PF03959">
    <property type="entry name" value="FSH1"/>
    <property type="match status" value="1"/>
</dbReference>
<dbReference type="InterPro" id="IPR005645">
    <property type="entry name" value="FSH-like_dom"/>
</dbReference>
<dbReference type="PANTHER" id="PTHR48070:SF4">
    <property type="entry name" value="ESTERASE ALNB"/>
    <property type="match status" value="1"/>
</dbReference>
<evidence type="ECO:0000313" key="3">
    <source>
        <dbReference type="EMBL" id="KAF2265268.1"/>
    </source>
</evidence>
<comment type="caution">
    <text evidence="3">The sequence shown here is derived from an EMBL/GenBank/DDBJ whole genome shotgun (WGS) entry which is preliminary data.</text>
</comment>
<dbReference type="Gene3D" id="3.40.50.1820">
    <property type="entry name" value="alpha/beta hydrolase"/>
    <property type="match status" value="1"/>
</dbReference>
<accession>A0A9P4KAW3</accession>
<dbReference type="Proteomes" id="UP000800093">
    <property type="component" value="Unassembled WGS sequence"/>
</dbReference>
<dbReference type="OrthoDB" id="414698at2759"/>
<dbReference type="PANTHER" id="PTHR48070">
    <property type="entry name" value="ESTERASE OVCA2"/>
    <property type="match status" value="1"/>
</dbReference>
<dbReference type="GO" id="GO:0005737">
    <property type="term" value="C:cytoplasm"/>
    <property type="evidence" value="ECO:0007669"/>
    <property type="project" value="TreeGrafter"/>
</dbReference>
<evidence type="ECO:0000256" key="1">
    <source>
        <dbReference type="ARBA" id="ARBA00022801"/>
    </source>
</evidence>
<evidence type="ECO:0000259" key="2">
    <source>
        <dbReference type="Pfam" id="PF03959"/>
    </source>
</evidence>
<dbReference type="InterPro" id="IPR050593">
    <property type="entry name" value="LovG"/>
</dbReference>
<dbReference type="InterPro" id="IPR029058">
    <property type="entry name" value="AB_hydrolase_fold"/>
</dbReference>
<protein>
    <recommendedName>
        <fullName evidence="2">Serine hydrolase domain-containing protein</fullName>
    </recommendedName>
</protein>